<dbReference type="SUPFAM" id="SSF56487">
    <property type="entry name" value="SRCR-like"/>
    <property type="match status" value="3"/>
</dbReference>
<keyword evidence="3 12" id="KW-0732">Signal</keyword>
<accession>A0A834XXQ5</accession>
<feature type="region of interest" description="Disordered" evidence="10">
    <location>
        <begin position="25"/>
        <end position="58"/>
    </location>
</feature>
<feature type="domain" description="SRCR" evidence="13">
    <location>
        <begin position="1006"/>
        <end position="1113"/>
    </location>
</feature>
<feature type="chain" id="PRO_5032282969" description="SRCR domain-containing protein" evidence="12">
    <location>
        <begin position="19"/>
        <end position="2978"/>
    </location>
</feature>
<dbReference type="Gene3D" id="3.10.250.10">
    <property type="entry name" value="SRCR-like domain"/>
    <property type="match status" value="3"/>
</dbReference>
<evidence type="ECO:0000256" key="10">
    <source>
        <dbReference type="SAM" id="MobiDB-lite"/>
    </source>
</evidence>
<dbReference type="PANTHER" id="PTHR47653:SF1">
    <property type="entry name" value="DELETED IN MALIGNANT BRAIN TUMORS 1 PROTEIN"/>
    <property type="match status" value="1"/>
</dbReference>
<feature type="compositionally biased region" description="Low complexity" evidence="10">
    <location>
        <begin position="2773"/>
        <end position="2791"/>
    </location>
</feature>
<dbReference type="SMART" id="SM00710">
    <property type="entry name" value="PbH1"/>
    <property type="match status" value="24"/>
</dbReference>
<evidence type="ECO:0000256" key="1">
    <source>
        <dbReference type="ARBA" id="ARBA00004167"/>
    </source>
</evidence>
<evidence type="ECO:0000256" key="2">
    <source>
        <dbReference type="ARBA" id="ARBA00022692"/>
    </source>
</evidence>
<evidence type="ECO:0000256" key="6">
    <source>
        <dbReference type="ARBA" id="ARBA00023136"/>
    </source>
</evidence>
<feature type="transmembrane region" description="Helical" evidence="11">
    <location>
        <begin position="2651"/>
        <end position="2675"/>
    </location>
</feature>
<keyword evidence="5 11" id="KW-1133">Transmembrane helix</keyword>
<evidence type="ECO:0000256" key="8">
    <source>
        <dbReference type="ARBA" id="ARBA00023180"/>
    </source>
</evidence>
<comment type="subcellular location">
    <subcellularLocation>
        <location evidence="1">Membrane</location>
        <topology evidence="1">Single-pass membrane protein</topology>
    </subcellularLocation>
</comment>
<keyword evidence="7 9" id="KW-1015">Disulfide bond</keyword>
<comment type="caution">
    <text evidence="9">Lacks conserved residue(s) required for the propagation of feature annotation.</text>
</comment>
<dbReference type="Proteomes" id="UP000639338">
    <property type="component" value="Unassembled WGS sequence"/>
</dbReference>
<protein>
    <recommendedName>
        <fullName evidence="13">SRCR domain-containing protein</fullName>
    </recommendedName>
</protein>
<dbReference type="InterPro" id="IPR053243">
    <property type="entry name" value="SJ_maturation_regulator"/>
</dbReference>
<feature type="region of interest" description="Disordered" evidence="10">
    <location>
        <begin position="2763"/>
        <end position="2795"/>
    </location>
</feature>
<dbReference type="FunFam" id="3.10.250.10:FF:000016">
    <property type="entry name" value="Scavenger receptor cysteine-rich protein type 12"/>
    <property type="match status" value="1"/>
</dbReference>
<feature type="disulfide bond" evidence="9">
    <location>
        <begin position="220"/>
        <end position="230"/>
    </location>
</feature>
<dbReference type="InterPro" id="IPR011050">
    <property type="entry name" value="Pectin_lyase_fold/virulence"/>
</dbReference>
<feature type="domain" description="SRCR" evidence="13">
    <location>
        <begin position="149"/>
        <end position="254"/>
    </location>
</feature>
<feature type="domain" description="SRCR" evidence="13">
    <location>
        <begin position="1851"/>
        <end position="1969"/>
    </location>
</feature>
<evidence type="ECO:0000256" key="9">
    <source>
        <dbReference type="PROSITE-ProRule" id="PRU00196"/>
    </source>
</evidence>
<evidence type="ECO:0000256" key="12">
    <source>
        <dbReference type="SAM" id="SignalP"/>
    </source>
</evidence>
<dbReference type="GO" id="GO:0045217">
    <property type="term" value="P:cell-cell junction maintenance"/>
    <property type="evidence" value="ECO:0007669"/>
    <property type="project" value="TreeGrafter"/>
</dbReference>
<keyword evidence="4" id="KW-0677">Repeat</keyword>
<gene>
    <name evidence="14" type="ORF">HCN44_005075</name>
</gene>
<keyword evidence="15" id="KW-1185">Reference proteome</keyword>
<evidence type="ECO:0000259" key="13">
    <source>
        <dbReference type="PROSITE" id="PS50287"/>
    </source>
</evidence>
<dbReference type="PROSITE" id="PS50287">
    <property type="entry name" value="SRCR_2"/>
    <property type="match status" value="3"/>
</dbReference>
<evidence type="ECO:0000256" key="3">
    <source>
        <dbReference type="ARBA" id="ARBA00022729"/>
    </source>
</evidence>
<dbReference type="SUPFAM" id="SSF51126">
    <property type="entry name" value="Pectin lyase-like"/>
    <property type="match status" value="2"/>
</dbReference>
<dbReference type="InterPro" id="IPR016186">
    <property type="entry name" value="C-type_lectin-like/link_sf"/>
</dbReference>
<dbReference type="Pfam" id="PF00530">
    <property type="entry name" value="SRCR"/>
    <property type="match status" value="3"/>
</dbReference>
<dbReference type="PROSITE" id="PS00420">
    <property type="entry name" value="SRCR_1"/>
    <property type="match status" value="1"/>
</dbReference>
<dbReference type="EMBL" id="JACMRX010000003">
    <property type="protein sequence ID" value="KAF7992731.1"/>
    <property type="molecule type" value="Genomic_DNA"/>
</dbReference>
<keyword evidence="2 11" id="KW-0812">Transmembrane</keyword>
<evidence type="ECO:0000256" key="5">
    <source>
        <dbReference type="ARBA" id="ARBA00022989"/>
    </source>
</evidence>
<evidence type="ECO:0000256" key="11">
    <source>
        <dbReference type="SAM" id="Phobius"/>
    </source>
</evidence>
<dbReference type="PANTHER" id="PTHR47653">
    <property type="entry name" value="PROTEIN BARK BEETLE"/>
    <property type="match status" value="1"/>
</dbReference>
<sequence>MKMRVLWLFFVLLIVVNCDDNDNDDNVDDSDNNNNEVSTDLPSIYYTEPSSSGDNDAKGFTEIPGGHIVRNKRVLEKSKSPYLLREDLFIEREGKLVVESGVEIRFAPMIGITVRGILTAKGEPEAPIILTSSKEPSPSSSSQSETRLIRLVDGPSTLEGRLQIFHRGSWRSVCTNSRNWTRATYETACRELGYQGGRWSGWIDKLWPSKPRLLYEDPQCHGTESSLQDCLQWSNRQLGSGVCDYHPDISISCTQKHDGSSKNTKNWRGIKFENAIYEKPLIQENTFYIKRSKSIMRHITLKYAGSGRDYNVTSALHVEGVPPQIDSLIILNSAYNGINITTPDSPIIINNCTIKNNNGYGIFMNSSTGLAHINNCEIINNYGDGIKYIHYDERPDDKLDRNNIYDLCTFPSTTSQTFPITISMEQSKYSQNDKICSQRIFTRYGHVLTLQFLQMKTDRNDSGSIMIYDGLSEHDKLIANVNIRNNTLPQSITTTKQELYIQFIAQSKTKIINFIRISSGYKKKYDLNITNSIIEGNNGRGIGVENLRSLLHVHGTSVSANNHIAGIHVLNGAADINITSSRISYNNAAGINITMTGGNRNISKSIISSNQGYGLSLWLNDSLSSEYLSFNQTTVVEYSNIFNNNDIGVLIGNSTGLSYVNITGNNFYDCRDIAIKIQTSWINDNKTTTLKLQIGNNIFINNSKVGIDISPALNIIGKIEYNQFRKHKFGVIHIKNSLLYEEFNVLPANILIQYNDFFINSGIYVVSLGLSTYSDLQYLLFTRNFIKDNNISEPFDLYNYHKKLIPRSRVSAVIVVSSSNVVIFRNIISNPDSNYEIGSHLEDQSKIINCTLNWLGSSDENKILDKLFYRKDRYNLAKIDYLPYLLHDNNPASNIKRDDQYYVQQFIKTGTNLIGGEIDGQLTLYNGEYIVERDINIRPGGKLILEAGVTLKFPPAVGMMVAGTLTAHGTDTNQILLTLKEETKIKSTKNNSTKNIFDNSNNNIPIRLLGGNKTNYEGRLQVKIGEKWGTVCNYGWTINNAALVCHQLGLVLDPDDWNFERSDIPDAGKNEDIIISNVRCTDDDIDITKCKLEFFDEFENSCSHDNDVGVRCLEAAWAGLRLGPLATRTDLKYITIEKSGLLDYTTNAFKPALQIDFSRHSLENLNIINNLQDGIGIIYSDIYSGDAINTIDNCDLSYNRGSGISFKQLGLKILNSKIENNKISGIRHNPALSAVKQREFAGWFMQSTSASVDITYKPTIIPDDFINNNLNNIIKLDSSSIIYLVTSKINKNNNNIKINIEIECSPERIIGIQLLNPIENRSTESIIIHDSKRINSNGNIWNLKRDLSVFPVSSSSYTLIIEYESGDNAIGGAVLVLTTIEAIQQNIKNRIKQGPIPTLTLINTIIKRNKNGIYASYYNRNFDEIGNHFLRKSNESIRFINCDISNNENEAIKILSPYWNIYQSNISEISIHINRTLITDNGRGIYQFSHDMRQSNNLFHWIIQDSTIERNKDGGFNVALPYVWQYNENFTHSLYFDNNTWRDNYNFGIIIDGHYATLNMSNNKFNDNKCKHGLISIRGMEKKMKIHNNHIENNNGTFMIEFKIDSQSEIIGEIPAIFNKNYVSKNYDGLITNKYYQNTDNRNHQQMFNIQTCVVCFRGIQKVIIKRNIFGDNALNYELLAGIKTAKINNNVNVEENWWGTSNDNEIKKRIFDFDDWNNHAIANYRPYLNNNEFTADLITTKWDITTSIDMDNLGGRIINNLLIQYRDKPYIINSDITIMPEATVIIEPGVKMEFASNVGILVLGTLKAIGERDNEIIMRPIVKSKNTNDDDDNNDVTKSSLSSNNDVPTIRLCKEGKCNSTTNEGFIEYFNKTTLQWIPICDSRFSERNAQVACRQLGYNSLNVFVSHDKRYELHPGSLTRIWSWPEPLQCSGNEENLDNCQIRLNGQLYGKKLNCPWDGKWVFINCGNDYNNKNNNYNYWGGIRIANSEFEHHFYEHRMHDLITHETIRRVESILKYINIEGAGILHNEKSPAIQTVMKNPEILFVNINNSAYHGINIISPTHTLQLRFNKINNAYGNGINLLSLTGEGREADESSFTPLKNINIPYNLFSMVDICDTSKEIEIEERILLYYKYDNNPVNCIKIFRSTYRAKPIGFRLLQFNIFNSTGKPGRADEITLYDGDIYNITAKKIGQLKFNSKDEKKLFKTDGPSLSVKLFANGASGIYGFIAEIVTLPISAIGFNRDVQHNISNSIISNCQDGAIKYSNAGEVNAIVTIEKNQIIYNCKKYYGNFTTCKETISMNIQNTQSLYFRNNLIRYNQGGLSIISDSRGSATSLKGWIYNNLFSDNYNAPVLSIEGRKSSPYQEITIFRNYFMKNNAPYDNNIILKQVVSNMTLNYLRANLGLHLLEVSGFERVRLPIYQTTSHNGFYNNYAVDPFGRSTIVAGTPGQQYVDNIFFNPDNDYEIMTVNRSLHLEMWRSHVDAKHNWWSYNETLAVAGRIRDREDSLELLQVDYIPYHMNNKTVLNDKCPPGWDLVGDTCYIYIGAPMDFFSARKFCQEANASMPFIVPSTVPFTTGKYSALWEFLLKQQERFSYSDLVWIQDLDRINQCTTFTYQHIEIDNCDRPSPFICEIDPGIRINPLSWKADVVALGVFSACTIAIALLAIAICFWISKSKRRKVERLERRNSIRQSLHSLRSIGSTTGFTELSYRRKPLATKSTDTLASRSMDYKKMMNNGSIDSMDKSQLNSSIEDNRSYDVYESHNPQYSPSTSDFKTATSSSSTATKQTNQKYQVPHADNPVFDLAYRNEGFRNHSTFTSRNNSNWASMANSEVAHDDTPTDQINESTYLNTNTSTLPLNSSIAMTDSISELKRDIDNAPYSYEQYGPPPITPGSEPVPEYFIPPSPPQPYYYDERPRSGTLLETNLDCNEDKPLRSKSEALLETNFDVYFPNETTELTQLSANSRSKSQPLETAM</sequence>
<dbReference type="GO" id="GO:0016020">
    <property type="term" value="C:membrane"/>
    <property type="evidence" value="ECO:0007669"/>
    <property type="project" value="UniProtKB-SubCell"/>
</dbReference>
<dbReference type="SUPFAM" id="SSF56436">
    <property type="entry name" value="C-type lectin-like"/>
    <property type="match status" value="1"/>
</dbReference>
<dbReference type="InterPro" id="IPR036772">
    <property type="entry name" value="SRCR-like_dom_sf"/>
</dbReference>
<dbReference type="InterPro" id="IPR006626">
    <property type="entry name" value="PbH1"/>
</dbReference>
<dbReference type="SMART" id="SM00202">
    <property type="entry name" value="SR"/>
    <property type="match status" value="3"/>
</dbReference>
<evidence type="ECO:0000313" key="14">
    <source>
        <dbReference type="EMBL" id="KAF7992731.1"/>
    </source>
</evidence>
<dbReference type="Gene3D" id="2.160.20.10">
    <property type="entry name" value="Single-stranded right-handed beta-helix, Pectin lyase-like"/>
    <property type="match status" value="2"/>
</dbReference>
<dbReference type="PRINTS" id="PR00258">
    <property type="entry name" value="SPERACTRCPTR"/>
</dbReference>
<organism evidence="14 15">
    <name type="scientific">Aphidius gifuensis</name>
    <name type="common">Parasitoid wasp</name>
    <dbReference type="NCBI Taxonomy" id="684658"/>
    <lineage>
        <taxon>Eukaryota</taxon>
        <taxon>Metazoa</taxon>
        <taxon>Ecdysozoa</taxon>
        <taxon>Arthropoda</taxon>
        <taxon>Hexapoda</taxon>
        <taxon>Insecta</taxon>
        <taxon>Pterygota</taxon>
        <taxon>Neoptera</taxon>
        <taxon>Endopterygota</taxon>
        <taxon>Hymenoptera</taxon>
        <taxon>Apocrita</taxon>
        <taxon>Ichneumonoidea</taxon>
        <taxon>Braconidae</taxon>
        <taxon>Aphidiinae</taxon>
        <taxon>Aphidius</taxon>
    </lineage>
</organism>
<evidence type="ECO:0000256" key="7">
    <source>
        <dbReference type="ARBA" id="ARBA00023157"/>
    </source>
</evidence>
<dbReference type="InterPro" id="IPR039448">
    <property type="entry name" value="Beta_helix"/>
</dbReference>
<dbReference type="InterPro" id="IPR001190">
    <property type="entry name" value="SRCR"/>
</dbReference>
<dbReference type="Gene3D" id="3.10.100.10">
    <property type="entry name" value="Mannose-Binding Protein A, subunit A"/>
    <property type="match status" value="1"/>
</dbReference>
<dbReference type="OrthoDB" id="536948at2759"/>
<dbReference type="Pfam" id="PF13229">
    <property type="entry name" value="Beta_helix"/>
    <property type="match status" value="1"/>
</dbReference>
<keyword evidence="8" id="KW-0325">Glycoprotein</keyword>
<comment type="caution">
    <text evidence="14">The sequence shown here is derived from an EMBL/GenBank/DDBJ whole genome shotgun (WGS) entry which is preliminary data.</text>
</comment>
<keyword evidence="6 11" id="KW-0472">Membrane</keyword>
<evidence type="ECO:0000256" key="4">
    <source>
        <dbReference type="ARBA" id="ARBA00022737"/>
    </source>
</evidence>
<feature type="signal peptide" evidence="12">
    <location>
        <begin position="1"/>
        <end position="18"/>
    </location>
</feature>
<dbReference type="InterPro" id="IPR016187">
    <property type="entry name" value="CTDL_fold"/>
</dbReference>
<name>A0A834XXQ5_APHGI</name>
<feature type="disulfide bond" evidence="9">
    <location>
        <begin position="1932"/>
        <end position="1942"/>
    </location>
</feature>
<evidence type="ECO:0000313" key="15">
    <source>
        <dbReference type="Proteomes" id="UP000639338"/>
    </source>
</evidence>
<proteinExistence type="predicted"/>
<feature type="disulfide bond" evidence="9">
    <location>
        <begin position="1080"/>
        <end position="1090"/>
    </location>
</feature>
<reference evidence="14 15" key="1">
    <citation type="submission" date="2020-08" db="EMBL/GenBank/DDBJ databases">
        <title>Aphidius gifuensis genome sequencing and assembly.</title>
        <authorList>
            <person name="Du Z."/>
        </authorList>
    </citation>
    <scope>NUCLEOTIDE SEQUENCE [LARGE SCALE GENOMIC DNA]</scope>
    <source>
        <strain evidence="14">YNYX2018</strain>
        <tissue evidence="14">Adults</tissue>
    </source>
</reference>
<dbReference type="InterPro" id="IPR012334">
    <property type="entry name" value="Pectin_lyas_fold"/>
</dbReference>